<dbReference type="CDD" id="cd01745">
    <property type="entry name" value="GATase1_2"/>
    <property type="match status" value="1"/>
</dbReference>
<evidence type="ECO:0000313" key="1">
    <source>
        <dbReference type="EMBL" id="GAA1972116.1"/>
    </source>
</evidence>
<accession>A0ABN2RNE1</accession>
<dbReference type="Gene3D" id="3.40.50.880">
    <property type="match status" value="1"/>
</dbReference>
<dbReference type="PANTHER" id="PTHR43235:SF1">
    <property type="entry name" value="GLUTAMINE AMIDOTRANSFERASE PB2B2.05-RELATED"/>
    <property type="match status" value="1"/>
</dbReference>
<organism evidence="1 2">
    <name type="scientific">Nocardioides panacihumi</name>
    <dbReference type="NCBI Taxonomy" id="400774"/>
    <lineage>
        <taxon>Bacteria</taxon>
        <taxon>Bacillati</taxon>
        <taxon>Actinomycetota</taxon>
        <taxon>Actinomycetes</taxon>
        <taxon>Propionibacteriales</taxon>
        <taxon>Nocardioidaceae</taxon>
        <taxon>Nocardioides</taxon>
    </lineage>
</organism>
<sequence>MRPLIAIPGRRSAYVQVLRFSGTIMSEAMCEAVWAAGGEPLVLHGPDADPTAELKDRLARFDGVVMPGGGDVDPAHYGQDPVAESEAPVSHDDDLDLGVVAAVLALGTPTLAICRGMQIVNIALGGTLVQHLAAGDVEHRGAVHEVSVTPGSRLRDVTRRERIAVSSYHHQAIDRTGVGLTVVARADDGCIEAIEHPSGLLGVQWHPEDLHTTNPTDAVLFTDLVERAAKHRADR</sequence>
<dbReference type="Proteomes" id="UP001500571">
    <property type="component" value="Unassembled WGS sequence"/>
</dbReference>
<dbReference type="InterPro" id="IPR044668">
    <property type="entry name" value="PuuD-like"/>
</dbReference>
<reference evidence="1 2" key="1">
    <citation type="journal article" date="2019" name="Int. J. Syst. Evol. Microbiol.">
        <title>The Global Catalogue of Microorganisms (GCM) 10K type strain sequencing project: providing services to taxonomists for standard genome sequencing and annotation.</title>
        <authorList>
            <consortium name="The Broad Institute Genomics Platform"/>
            <consortium name="The Broad Institute Genome Sequencing Center for Infectious Disease"/>
            <person name="Wu L."/>
            <person name="Ma J."/>
        </authorList>
    </citation>
    <scope>NUCLEOTIDE SEQUENCE [LARGE SCALE GENOMIC DNA]</scope>
    <source>
        <strain evidence="1 2">JCM 15309</strain>
    </source>
</reference>
<proteinExistence type="predicted"/>
<dbReference type="PROSITE" id="PS51273">
    <property type="entry name" value="GATASE_TYPE_1"/>
    <property type="match status" value="1"/>
</dbReference>
<dbReference type="PANTHER" id="PTHR43235">
    <property type="entry name" value="GLUTAMINE AMIDOTRANSFERASE PB2B2.05-RELATED"/>
    <property type="match status" value="1"/>
</dbReference>
<keyword evidence="1" id="KW-0378">Hydrolase</keyword>
<dbReference type="Pfam" id="PF07722">
    <property type="entry name" value="Peptidase_C26"/>
    <property type="match status" value="1"/>
</dbReference>
<protein>
    <submittedName>
        <fullName evidence="1">Gamma-glutamyl-gamma-aminobutyrate hydrolase family protein</fullName>
    </submittedName>
</protein>
<dbReference type="SUPFAM" id="SSF52317">
    <property type="entry name" value="Class I glutamine amidotransferase-like"/>
    <property type="match status" value="1"/>
</dbReference>
<dbReference type="GO" id="GO:0016787">
    <property type="term" value="F:hydrolase activity"/>
    <property type="evidence" value="ECO:0007669"/>
    <property type="project" value="UniProtKB-KW"/>
</dbReference>
<keyword evidence="2" id="KW-1185">Reference proteome</keyword>
<dbReference type="EMBL" id="BAAAPB010000004">
    <property type="protein sequence ID" value="GAA1972116.1"/>
    <property type="molecule type" value="Genomic_DNA"/>
</dbReference>
<evidence type="ECO:0000313" key="2">
    <source>
        <dbReference type="Proteomes" id="UP001500571"/>
    </source>
</evidence>
<comment type="caution">
    <text evidence="1">The sequence shown here is derived from an EMBL/GenBank/DDBJ whole genome shotgun (WGS) entry which is preliminary data.</text>
</comment>
<gene>
    <name evidence="1" type="ORF">GCM10009798_36590</name>
</gene>
<dbReference type="InterPro" id="IPR029062">
    <property type="entry name" value="Class_I_gatase-like"/>
</dbReference>
<dbReference type="InterPro" id="IPR011697">
    <property type="entry name" value="Peptidase_C26"/>
</dbReference>
<name>A0ABN2RNE1_9ACTN</name>